<dbReference type="PANTHER" id="PTHR43498">
    <property type="entry name" value="FERREDOXIN:COB-COM HETERODISULFIDE REDUCTASE SUBUNIT A"/>
    <property type="match status" value="1"/>
</dbReference>
<dbReference type="GO" id="GO:0016491">
    <property type="term" value="F:oxidoreductase activity"/>
    <property type="evidence" value="ECO:0007669"/>
    <property type="project" value="UniProtKB-KW"/>
</dbReference>
<organism evidence="5">
    <name type="scientific">bioreactor metagenome</name>
    <dbReference type="NCBI Taxonomy" id="1076179"/>
    <lineage>
        <taxon>unclassified sequences</taxon>
        <taxon>metagenomes</taxon>
        <taxon>ecological metagenomes</taxon>
    </lineage>
</organism>
<evidence type="ECO:0000256" key="2">
    <source>
        <dbReference type="ARBA" id="ARBA00023002"/>
    </source>
</evidence>
<dbReference type="Pfam" id="PF12831">
    <property type="entry name" value="FAD_oxidored"/>
    <property type="match status" value="1"/>
</dbReference>
<keyword evidence="3" id="KW-0408">Iron</keyword>
<dbReference type="PANTHER" id="PTHR43498:SF1">
    <property type="entry name" value="COB--COM HETERODISULFIDE REDUCTASE IRON-SULFUR SUBUNIT A"/>
    <property type="match status" value="1"/>
</dbReference>
<evidence type="ECO:0000256" key="1">
    <source>
        <dbReference type="ARBA" id="ARBA00022723"/>
    </source>
</evidence>
<accession>A0A645I4F1</accession>
<gene>
    <name evidence="5" type="ORF">SDC9_193760</name>
</gene>
<protein>
    <recommendedName>
        <fullName evidence="6">FAD dependent oxidoreductase</fullName>
    </recommendedName>
</protein>
<dbReference type="GO" id="GO:0046872">
    <property type="term" value="F:metal ion binding"/>
    <property type="evidence" value="ECO:0007669"/>
    <property type="project" value="UniProtKB-KW"/>
</dbReference>
<reference evidence="5" key="1">
    <citation type="submission" date="2019-08" db="EMBL/GenBank/DDBJ databases">
        <authorList>
            <person name="Kucharzyk K."/>
            <person name="Murdoch R.W."/>
            <person name="Higgins S."/>
            <person name="Loffler F."/>
        </authorList>
    </citation>
    <scope>NUCLEOTIDE SEQUENCE</scope>
</reference>
<keyword evidence="1" id="KW-0479">Metal-binding</keyword>
<evidence type="ECO:0008006" key="6">
    <source>
        <dbReference type="Google" id="ProtNLM"/>
    </source>
</evidence>
<evidence type="ECO:0000256" key="3">
    <source>
        <dbReference type="ARBA" id="ARBA00023004"/>
    </source>
</evidence>
<keyword evidence="4" id="KW-0411">Iron-sulfur</keyword>
<evidence type="ECO:0000256" key="4">
    <source>
        <dbReference type="ARBA" id="ARBA00023014"/>
    </source>
</evidence>
<sequence length="94" mass="10132">MAGGGQTLTDVPPYDIPYRCLVPLGIENLLTAGRCISGTHEAHASYRIMSVCMSTGQAAGIAAALCIENNEKPRILDYHKVQKRLIETGAILFD</sequence>
<evidence type="ECO:0000313" key="5">
    <source>
        <dbReference type="EMBL" id="MPN46177.1"/>
    </source>
</evidence>
<comment type="caution">
    <text evidence="5">The sequence shown here is derived from an EMBL/GenBank/DDBJ whole genome shotgun (WGS) entry which is preliminary data.</text>
</comment>
<proteinExistence type="predicted"/>
<keyword evidence="2" id="KW-0560">Oxidoreductase</keyword>
<dbReference type="AlphaFoldDB" id="A0A645I4F1"/>
<dbReference type="InterPro" id="IPR039650">
    <property type="entry name" value="HdrA-like"/>
</dbReference>
<dbReference type="EMBL" id="VSSQ01106640">
    <property type="protein sequence ID" value="MPN46177.1"/>
    <property type="molecule type" value="Genomic_DNA"/>
</dbReference>
<dbReference type="GO" id="GO:0051536">
    <property type="term" value="F:iron-sulfur cluster binding"/>
    <property type="evidence" value="ECO:0007669"/>
    <property type="project" value="UniProtKB-KW"/>
</dbReference>
<name>A0A645I4F1_9ZZZZ</name>